<dbReference type="EMBL" id="CM023476">
    <property type="protein sequence ID" value="KAH7941355.1"/>
    <property type="molecule type" value="Genomic_DNA"/>
</dbReference>
<name>A0ACB8CF22_DERSI</name>
<dbReference type="Proteomes" id="UP000821865">
    <property type="component" value="Chromosome 7"/>
</dbReference>
<proteinExistence type="predicted"/>
<sequence length="902" mass="99863">MNQDKRGPAGGPRRSASKQRGRSQTPVRSSSNNSGKGNGRQSRSRSKTPSGGGNRRSCSRASSSSRASSRSRSESTGRRGIAEKKVGWTNRSPVARTSDTEFPPLPPSQPLNSQTNPQKDSSEVTELKRIIERQNAQIQEQNAQIRALMNKIETLASNGSSANTRPQNNTTAANNAGGLRKVPRRDPPSPRLGRTAGEAGATQRAPNNQEAMDADESSASGEEAATSETVTTATTQIPREGELTAILAAISQINERLGKMDARLEAVENQLNTPAVKHKRLALKVASTSLRNRFTSLKRERAERVKDAITKRRNRLETSGKDDAEPKLPGYVTYTDPTENGTAVLVRSNVAATQHVTAQGGCEHTLVEIHAREIGSSGNLFVMSAYCRPSQRQYEFDRIVSHAKGLAGTRPLLILGDFNAPHTTWGYKFQSKRGKALTKAMEDHEMALLNEPDVTTRRGNSAARDTTPDLSWLSGTLDVSWRCEEVDLGSDHSVISITIRGSRYRAVLGRARITDWDKMRKFTQEQEEASEEELGQAERKQTYTEWARDQMKALQKFTQEIATTLQTPYVDSRLTHMWAARHSLTRRWKRQRHNRKLAKRIAVLNKQIAEHAAKLCRENWLKTCDGLQGKLSTWKTWCLLRHLIDPLSSKTATNRNLTKVLNTYKGDGRRLLEDLKAKYLKTEKGQYPVPDRYEGPDNEELDRPFTMTELWTAIDEIYWQGGVPAPNCIDVVEEGLVCRVGQVRQKLHGDLIPSRGSASFHFGKGRPQIMELERLIQFRVLCACIRVRRPTGVLGCAQILVPEFLCQLSCVARESVHGSLQMFLCFGSCLSWVDEGSIEAPCVTAGHLSRGRVASIHPVGVGELGRVLGRSLGELGNSSFKLCVMFLASPAADEAATGFPEV</sequence>
<gene>
    <name evidence="1" type="ORF">HPB49_012563</name>
</gene>
<comment type="caution">
    <text evidence="1">The sequence shown here is derived from an EMBL/GenBank/DDBJ whole genome shotgun (WGS) entry which is preliminary data.</text>
</comment>
<organism evidence="1 2">
    <name type="scientific">Dermacentor silvarum</name>
    <name type="common">Tick</name>
    <dbReference type="NCBI Taxonomy" id="543639"/>
    <lineage>
        <taxon>Eukaryota</taxon>
        <taxon>Metazoa</taxon>
        <taxon>Ecdysozoa</taxon>
        <taxon>Arthropoda</taxon>
        <taxon>Chelicerata</taxon>
        <taxon>Arachnida</taxon>
        <taxon>Acari</taxon>
        <taxon>Parasitiformes</taxon>
        <taxon>Ixodida</taxon>
        <taxon>Ixodoidea</taxon>
        <taxon>Ixodidae</taxon>
        <taxon>Rhipicephalinae</taxon>
        <taxon>Dermacentor</taxon>
    </lineage>
</organism>
<keyword evidence="2" id="KW-1185">Reference proteome</keyword>
<evidence type="ECO:0000313" key="1">
    <source>
        <dbReference type="EMBL" id="KAH7941355.1"/>
    </source>
</evidence>
<evidence type="ECO:0000313" key="2">
    <source>
        <dbReference type="Proteomes" id="UP000821865"/>
    </source>
</evidence>
<accession>A0ACB8CF22</accession>
<protein>
    <submittedName>
        <fullName evidence="1">Uncharacterized protein</fullName>
    </submittedName>
</protein>
<reference evidence="1" key="1">
    <citation type="submission" date="2020-05" db="EMBL/GenBank/DDBJ databases">
        <title>Large-scale comparative analyses of tick genomes elucidate their genetic diversity and vector capacities.</title>
        <authorList>
            <person name="Jia N."/>
            <person name="Wang J."/>
            <person name="Shi W."/>
            <person name="Du L."/>
            <person name="Sun Y."/>
            <person name="Zhan W."/>
            <person name="Jiang J."/>
            <person name="Wang Q."/>
            <person name="Zhang B."/>
            <person name="Ji P."/>
            <person name="Sakyi L.B."/>
            <person name="Cui X."/>
            <person name="Yuan T."/>
            <person name="Jiang B."/>
            <person name="Yang W."/>
            <person name="Lam T.T.-Y."/>
            <person name="Chang Q."/>
            <person name="Ding S."/>
            <person name="Wang X."/>
            <person name="Zhu J."/>
            <person name="Ruan X."/>
            <person name="Zhao L."/>
            <person name="Wei J."/>
            <person name="Que T."/>
            <person name="Du C."/>
            <person name="Cheng J."/>
            <person name="Dai P."/>
            <person name="Han X."/>
            <person name="Huang E."/>
            <person name="Gao Y."/>
            <person name="Liu J."/>
            <person name="Shao H."/>
            <person name="Ye R."/>
            <person name="Li L."/>
            <person name="Wei W."/>
            <person name="Wang X."/>
            <person name="Wang C."/>
            <person name="Yang T."/>
            <person name="Huo Q."/>
            <person name="Li W."/>
            <person name="Guo W."/>
            <person name="Chen H."/>
            <person name="Zhou L."/>
            <person name="Ni X."/>
            <person name="Tian J."/>
            <person name="Zhou Y."/>
            <person name="Sheng Y."/>
            <person name="Liu T."/>
            <person name="Pan Y."/>
            <person name="Xia L."/>
            <person name="Li J."/>
            <person name="Zhao F."/>
            <person name="Cao W."/>
        </authorList>
    </citation>
    <scope>NUCLEOTIDE SEQUENCE</scope>
    <source>
        <strain evidence="1">Dsil-2018</strain>
    </source>
</reference>